<protein>
    <submittedName>
        <fullName evidence="1">Uncharacterized protein</fullName>
    </submittedName>
</protein>
<comment type="caution">
    <text evidence="1">The sequence shown here is derived from an EMBL/GenBank/DDBJ whole genome shotgun (WGS) entry which is preliminary data.</text>
</comment>
<evidence type="ECO:0000313" key="2">
    <source>
        <dbReference type="Proteomes" id="UP000245890"/>
    </source>
</evidence>
<reference evidence="1 2" key="1">
    <citation type="submission" date="2018-05" db="EMBL/GenBank/DDBJ databases">
        <title>Description of Sphingomonas pokkalii sp nov, isolated from the rhizosphere of saline tolerant pokkali rice and its draft genome analysis.</title>
        <authorList>
            <person name="Menon R."/>
            <person name="Kumari S."/>
            <person name="Rameshkumar N."/>
        </authorList>
    </citation>
    <scope>NUCLEOTIDE SEQUENCE [LARGE SCALE GENOMIC DNA]</scope>
    <source>
        <strain evidence="1 2">L3B27</strain>
    </source>
</reference>
<dbReference type="AlphaFoldDB" id="A0A2U0SBS4"/>
<gene>
    <name evidence="1" type="ORF">DD559_05370</name>
</gene>
<keyword evidence="2" id="KW-1185">Reference proteome</keyword>
<organism evidence="1 2">
    <name type="scientific">Sphingomonas pokkalii</name>
    <dbReference type="NCBI Taxonomy" id="2175090"/>
    <lineage>
        <taxon>Bacteria</taxon>
        <taxon>Pseudomonadati</taxon>
        <taxon>Pseudomonadota</taxon>
        <taxon>Alphaproteobacteria</taxon>
        <taxon>Sphingomonadales</taxon>
        <taxon>Sphingomonadaceae</taxon>
        <taxon>Sphingomonas</taxon>
    </lineage>
</organism>
<name>A0A2U0SBS4_9SPHN</name>
<accession>A0A2U0SBS4</accession>
<evidence type="ECO:0000313" key="1">
    <source>
        <dbReference type="EMBL" id="PVX28827.1"/>
    </source>
</evidence>
<proteinExistence type="predicted"/>
<sequence>MREELARRGAGDLQASNPASIDNELNEAIQVLLGEADTLPDHILGWIKGRLSDPPSIFADAEARDWLRRDDVRALLKRSALALVAGADLTAEIEEAKRLYAVSSDDGAWLGEPLFVYGVSFLALTLKAKVSSDTRLILSAANVHAEQSAALLERIETKLDGVAVAVRTASTTAEITAEGRWLPVAFGSDRGIAPALLGEMLGPADVAACPRLIEADTLLAQLEAVGAARIAGVPGAGKSISMLQVANQIAGRGWRVVRLDDANASLPPLIASNQPVLHLIDDAHLANPVHVRRLEEGCGPSTWLLSAHTIAPGKVAARGTVHLDAVRAVKTIANGLEADYGRTFEAVRRLDDRIGASMGDERLEDRLRAAATADVPWQFCFILSGGWRRATAFAASARSAGADLTLAALAIRQLAARDAHFAPEEAHVLLDGIVEDQRIASAIDWLLAQRLLLRPDDLRCPHQRFGSVLIDQVLTGVEAEERQRFRLVLQRVLSNPSLPLAGLATLIHDLRYAHAGNRYRGWSSMVDPDWLEPGLARCWSAQSPIEIRDAAWFLSEIGGIHPNEKALFAAHQSTISDWIATCPTGACYALGNLANHILNIDEALGTAIRYRIDSAVFTRNIDAGDARRTAEVIALASKLRLHWDKSAGRAAFLQALDRPALSRLMAEWPASLPLSYAAEISKFMVYADEAYGLEITEALSGAIGAPIAADPIDAFHELNDVISHSLRLLDVLGIYVGKRAPNRRRKAIGRKYAAVFAKASLAASISSAKKRDYQSCAMLLSFLQDIAHETFCTVVRAIDWDAVSRTIGDDWSGGGGDGEVLLGVAFGDPQIRPVLKDLIAPHLPSMRVMAARLALMFPDLAIEQLNAGRLVGFDHRWEWGALITGHVAAVRPNLLDRLLQTNLKELADSLSQQHPNYLHEKLLLIRIIADVTPDAFDRLLSLIEPASAAIGWRKALRGIQNEYERDAQSNARALAAFLVEHALRKQDAVGAMARELRRSFPRASVPDVKTLESPGPYAAMNHSNA</sequence>
<dbReference type="Proteomes" id="UP000245890">
    <property type="component" value="Unassembled WGS sequence"/>
</dbReference>
<dbReference type="EMBL" id="QENQ01000001">
    <property type="protein sequence ID" value="PVX28827.1"/>
    <property type="molecule type" value="Genomic_DNA"/>
</dbReference>